<reference evidence="1" key="1">
    <citation type="submission" date="2021-05" db="EMBL/GenBank/DDBJ databases">
        <authorList>
            <person name="Pietrasiak N."/>
            <person name="Ward R."/>
            <person name="Stajich J.E."/>
            <person name="Kurbessoian T."/>
        </authorList>
    </citation>
    <scope>NUCLEOTIDE SEQUENCE</scope>
    <source>
        <strain evidence="1">HA4357-MV3</strain>
    </source>
</reference>
<reference evidence="1" key="2">
    <citation type="journal article" date="2022" name="Microbiol. Resour. Announc.">
        <title>Metagenome Sequencing to Explore Phylogenomics of Terrestrial Cyanobacteria.</title>
        <authorList>
            <person name="Ward R.D."/>
            <person name="Stajich J.E."/>
            <person name="Johansen J.R."/>
            <person name="Huntemann M."/>
            <person name="Clum A."/>
            <person name="Foster B."/>
            <person name="Foster B."/>
            <person name="Roux S."/>
            <person name="Palaniappan K."/>
            <person name="Varghese N."/>
            <person name="Mukherjee S."/>
            <person name="Reddy T.B.K."/>
            <person name="Daum C."/>
            <person name="Copeland A."/>
            <person name="Chen I.A."/>
            <person name="Ivanova N.N."/>
            <person name="Kyrpides N.C."/>
            <person name="Shapiro N."/>
            <person name="Eloe-Fadrosh E.A."/>
            <person name="Pietrasiak N."/>
        </authorList>
    </citation>
    <scope>NUCLEOTIDE SEQUENCE</scope>
    <source>
        <strain evidence="1">HA4357-MV3</strain>
    </source>
</reference>
<organism evidence="1 2">
    <name type="scientific">Pelatocladus maniniholoensis HA4357-MV3</name>
    <dbReference type="NCBI Taxonomy" id="1117104"/>
    <lineage>
        <taxon>Bacteria</taxon>
        <taxon>Bacillati</taxon>
        <taxon>Cyanobacteriota</taxon>
        <taxon>Cyanophyceae</taxon>
        <taxon>Nostocales</taxon>
        <taxon>Nostocaceae</taxon>
        <taxon>Pelatocladus</taxon>
    </lineage>
</organism>
<comment type="caution">
    <text evidence="1">The sequence shown here is derived from an EMBL/GenBank/DDBJ whole genome shotgun (WGS) entry which is preliminary data.</text>
</comment>
<proteinExistence type="predicted"/>
<dbReference type="EMBL" id="JAHHHW010000092">
    <property type="protein sequence ID" value="MBW4432791.1"/>
    <property type="molecule type" value="Genomic_DNA"/>
</dbReference>
<dbReference type="AlphaFoldDB" id="A0A9E3LT79"/>
<evidence type="ECO:0000313" key="2">
    <source>
        <dbReference type="Proteomes" id="UP000813215"/>
    </source>
</evidence>
<name>A0A9E3LT79_9NOST</name>
<protein>
    <submittedName>
        <fullName evidence="1">Uncharacterized protein</fullName>
    </submittedName>
</protein>
<dbReference type="Proteomes" id="UP000813215">
    <property type="component" value="Unassembled WGS sequence"/>
</dbReference>
<accession>A0A9E3LT79</accession>
<evidence type="ECO:0000313" key="1">
    <source>
        <dbReference type="EMBL" id="MBW4432791.1"/>
    </source>
</evidence>
<gene>
    <name evidence="1" type="ORF">KME28_13945</name>
</gene>
<sequence>MKLGLFNQGLTKINGIQITSLARVTTSAIADQPTYAQGKVSNPHQKG</sequence>